<feature type="transmembrane region" description="Helical" evidence="6">
    <location>
        <begin position="33"/>
        <end position="54"/>
    </location>
</feature>
<dbReference type="GO" id="GO:0003993">
    <property type="term" value="F:acid phosphatase activity"/>
    <property type="evidence" value="ECO:0007669"/>
    <property type="project" value="UniProtKB-EC"/>
</dbReference>
<dbReference type="Pfam" id="PF16656">
    <property type="entry name" value="Pur_ac_phosph_N"/>
    <property type="match status" value="1"/>
</dbReference>
<dbReference type="Pfam" id="PF00149">
    <property type="entry name" value="Metallophos"/>
    <property type="match status" value="1"/>
</dbReference>
<keyword evidence="6" id="KW-1133">Transmembrane helix</keyword>
<dbReference type="InterPro" id="IPR025733">
    <property type="entry name" value="PAPs_C"/>
</dbReference>
<dbReference type="CDD" id="cd00839">
    <property type="entry name" value="MPP_PAPs"/>
    <property type="match status" value="1"/>
</dbReference>
<feature type="domain" description="Purple acid phosphatase N-terminal" evidence="9">
    <location>
        <begin position="76"/>
        <end position="161"/>
    </location>
</feature>
<evidence type="ECO:0000256" key="5">
    <source>
        <dbReference type="RuleBase" id="RU361203"/>
    </source>
</evidence>
<protein>
    <recommendedName>
        <fullName evidence="5">Purple acid phosphatase</fullName>
        <ecNumber evidence="5">3.1.3.2</ecNumber>
    </recommendedName>
</protein>
<dbReference type="PANTHER" id="PTHR22953">
    <property type="entry name" value="ACID PHOSPHATASE RELATED"/>
    <property type="match status" value="1"/>
</dbReference>
<evidence type="ECO:0000259" key="8">
    <source>
        <dbReference type="Pfam" id="PF14008"/>
    </source>
</evidence>
<evidence type="ECO:0000313" key="11">
    <source>
        <dbReference type="Proteomes" id="UP000823388"/>
    </source>
</evidence>
<dbReference type="AlphaFoldDB" id="A0A8T0PYA7"/>
<accession>A0A8T0PYA7</accession>
<evidence type="ECO:0000256" key="1">
    <source>
        <dbReference type="ARBA" id="ARBA00008723"/>
    </source>
</evidence>
<dbReference type="EMBL" id="CM029050">
    <property type="protein sequence ID" value="KAG2566075.1"/>
    <property type="molecule type" value="Genomic_DNA"/>
</dbReference>
<dbReference type="OrthoDB" id="45007at2759"/>
<sequence length="477" mass="51983">MVHARTTTRSAIDVSGCAAAGPLQEKMGTPRGVLLAARALVVTAVLAMAAAAAAEYVRPPPGRIILTEHAEPAAHPQQVHVSAVGAKHMRVSWVTDDKRTQSVVEYGRASRNYTATATGEHTSYRYFLYSSGKIHHVKIGPLEPGTVYYYRCGMAGKEFSLRTPPAALPIELALVGDLGQTEWTASTLAHAGEKDYDMLLVPGDLAYADAQQPLWDSFGRFVQRHASRRPWMVTQGNHEVEAAPLPPAPGVPPPFAAYGARWPAPHEESGSPSNLYYSFDAAGGAVHVVMLGSYAPFGAGSDQYRWLARDLAGVDRRATPWLVALLHAPWYNTNAAHQGEGEAMREAMERLLFEARVDVVFAGHVHAYERFTRVYNNEANPCGPVYITIGDGGNREGLAFDFEKNHKLAPLSVTREASFGHGRLRVVNATTAHWAWHRNDDADSVVRDEVWLESLAANSACRQEGDRAAAGSWNDEL</sequence>
<comment type="similarity">
    <text evidence="1 5">Belongs to the metallophosphoesterase superfamily. Purple acid phosphatase family.</text>
</comment>
<dbReference type="EC" id="3.1.3.2" evidence="5"/>
<evidence type="ECO:0000256" key="3">
    <source>
        <dbReference type="ARBA" id="ARBA00022801"/>
    </source>
</evidence>
<dbReference type="Gene3D" id="3.60.21.10">
    <property type="match status" value="1"/>
</dbReference>
<dbReference type="InterPro" id="IPR008963">
    <property type="entry name" value="Purple_acid_Pase-like_N"/>
</dbReference>
<comment type="catalytic activity">
    <reaction evidence="5">
        <text>a phosphate monoester + H2O = an alcohol + phosphate</text>
        <dbReference type="Rhea" id="RHEA:15017"/>
        <dbReference type="ChEBI" id="CHEBI:15377"/>
        <dbReference type="ChEBI" id="CHEBI:30879"/>
        <dbReference type="ChEBI" id="CHEBI:43474"/>
        <dbReference type="ChEBI" id="CHEBI:67140"/>
        <dbReference type="EC" id="3.1.3.2"/>
    </reaction>
</comment>
<dbReference type="SUPFAM" id="SSF49363">
    <property type="entry name" value="Purple acid phosphatase, N-terminal domain"/>
    <property type="match status" value="1"/>
</dbReference>
<dbReference type="GO" id="GO:0046872">
    <property type="term" value="F:metal ion binding"/>
    <property type="evidence" value="ECO:0007669"/>
    <property type="project" value="InterPro"/>
</dbReference>
<keyword evidence="6" id="KW-0812">Transmembrane</keyword>
<proteinExistence type="inferred from homology"/>
<dbReference type="InterPro" id="IPR029052">
    <property type="entry name" value="Metallo-depent_PP-like"/>
</dbReference>
<evidence type="ECO:0000256" key="4">
    <source>
        <dbReference type="ARBA" id="ARBA00023180"/>
    </source>
</evidence>
<feature type="domain" description="Calcineurin-like phosphoesterase" evidence="7">
    <location>
        <begin position="173"/>
        <end position="368"/>
    </location>
</feature>
<keyword evidence="3 5" id="KW-0378">Hydrolase</keyword>
<keyword evidence="2" id="KW-0732">Signal</keyword>
<feature type="domain" description="Purple acid phosphatase C-terminal" evidence="8">
    <location>
        <begin position="383"/>
        <end position="448"/>
    </location>
</feature>
<evidence type="ECO:0000259" key="9">
    <source>
        <dbReference type="Pfam" id="PF16656"/>
    </source>
</evidence>
<keyword evidence="11" id="KW-1185">Reference proteome</keyword>
<dbReference type="Gene3D" id="2.60.40.380">
    <property type="entry name" value="Purple acid phosphatase-like, N-terminal"/>
    <property type="match status" value="1"/>
</dbReference>
<dbReference type="PANTHER" id="PTHR22953:SF7">
    <property type="entry name" value="PURPLE ACID PHOSPHATASE 22"/>
    <property type="match status" value="1"/>
</dbReference>
<evidence type="ECO:0000259" key="7">
    <source>
        <dbReference type="Pfam" id="PF00149"/>
    </source>
</evidence>
<evidence type="ECO:0000256" key="2">
    <source>
        <dbReference type="ARBA" id="ARBA00022729"/>
    </source>
</evidence>
<dbReference type="SUPFAM" id="SSF56300">
    <property type="entry name" value="Metallo-dependent phosphatases"/>
    <property type="match status" value="1"/>
</dbReference>
<dbReference type="InterPro" id="IPR004843">
    <property type="entry name" value="Calcineurin-like_PHP"/>
</dbReference>
<reference evidence="10" key="1">
    <citation type="submission" date="2020-05" db="EMBL/GenBank/DDBJ databases">
        <title>WGS assembly of Panicum virgatum.</title>
        <authorList>
            <person name="Lovell J.T."/>
            <person name="Jenkins J."/>
            <person name="Shu S."/>
            <person name="Juenger T.E."/>
            <person name="Schmutz J."/>
        </authorList>
    </citation>
    <scope>NUCLEOTIDE SEQUENCE</scope>
    <source>
        <strain evidence="10">AP13</strain>
    </source>
</reference>
<keyword evidence="4" id="KW-0325">Glycoprotein</keyword>
<dbReference type="Proteomes" id="UP000823388">
    <property type="component" value="Chromosome 7N"/>
</dbReference>
<organism evidence="10 11">
    <name type="scientific">Panicum virgatum</name>
    <name type="common">Blackwell switchgrass</name>
    <dbReference type="NCBI Taxonomy" id="38727"/>
    <lineage>
        <taxon>Eukaryota</taxon>
        <taxon>Viridiplantae</taxon>
        <taxon>Streptophyta</taxon>
        <taxon>Embryophyta</taxon>
        <taxon>Tracheophyta</taxon>
        <taxon>Spermatophyta</taxon>
        <taxon>Magnoliopsida</taxon>
        <taxon>Liliopsida</taxon>
        <taxon>Poales</taxon>
        <taxon>Poaceae</taxon>
        <taxon>PACMAD clade</taxon>
        <taxon>Panicoideae</taxon>
        <taxon>Panicodae</taxon>
        <taxon>Paniceae</taxon>
        <taxon>Panicinae</taxon>
        <taxon>Panicum</taxon>
        <taxon>Panicum sect. Hiantes</taxon>
    </lineage>
</organism>
<evidence type="ECO:0000256" key="6">
    <source>
        <dbReference type="SAM" id="Phobius"/>
    </source>
</evidence>
<name>A0A8T0PYA7_PANVG</name>
<keyword evidence="6" id="KW-0472">Membrane</keyword>
<comment type="caution">
    <text evidence="10">The sequence shown here is derived from an EMBL/GenBank/DDBJ whole genome shotgun (WGS) entry which is preliminary data.</text>
</comment>
<dbReference type="InterPro" id="IPR015914">
    <property type="entry name" value="PAPs_N"/>
</dbReference>
<dbReference type="InterPro" id="IPR041792">
    <property type="entry name" value="MPP_PAP"/>
</dbReference>
<dbReference type="InterPro" id="IPR039331">
    <property type="entry name" value="PAPs-like"/>
</dbReference>
<evidence type="ECO:0000313" key="10">
    <source>
        <dbReference type="EMBL" id="KAG2566075.1"/>
    </source>
</evidence>
<dbReference type="Pfam" id="PF14008">
    <property type="entry name" value="Metallophos_C"/>
    <property type="match status" value="1"/>
</dbReference>
<gene>
    <name evidence="10" type="ORF">PVAP13_7NG213651</name>
</gene>